<dbReference type="AlphaFoldDB" id="A0A329X4X2"/>
<name>A0A329X4X2_9GAMM</name>
<sequence length="133" mass="15366">MEKSHYSERWQTRFAFFERNGAPKAPEYKAATKAEPFMRRILLNMNFIAFFFGFIYFFVLGLWRKNLTLFGVAVIVVIILGVIEDALSIDISPAVGMGIKFAFSAIWGTTANYAYYLKEKLNSQSWNPFEGFF</sequence>
<evidence type="ECO:0000313" key="4">
    <source>
        <dbReference type="Proteomes" id="UP000250919"/>
    </source>
</evidence>
<evidence type="ECO:0000256" key="1">
    <source>
        <dbReference type="SAM" id="Phobius"/>
    </source>
</evidence>
<keyword evidence="1" id="KW-0472">Membrane</keyword>
<reference evidence="3 4" key="2">
    <citation type="journal article" date="2018" name="Int. J. Syst. Evol. Microbiol.">
        <title>Whole-genome-based revisit of Photorhabdus phylogeny: proposal for the elevation of most Photorhabdus subspecies to the species level and description of one novel species Photorhabdus bodei sp. nov., and one novel subspecies Photorhabdus laumondii subsp. clarkei subsp. nov.</title>
        <authorList>
            <person name="Machado R.A.R."/>
            <person name="Wuthrich D."/>
            <person name="Kuhnert P."/>
            <person name="Arce C.C.M."/>
            <person name="Thonen L."/>
            <person name="Ruiz C."/>
            <person name="Zhang X."/>
            <person name="Robert C.A.M."/>
            <person name="Karimi J."/>
            <person name="Kamali S."/>
            <person name="Ma J."/>
            <person name="Bruggmann R."/>
            <person name="Erb M."/>
        </authorList>
    </citation>
    <scope>NUCLEOTIDE SEQUENCE [LARGE SCALE GENOMIC DNA]</scope>
    <source>
        <strain evidence="3 4">LJ24-63</strain>
    </source>
</reference>
<dbReference type="EMBL" id="NSCM01000019">
    <property type="protein sequence ID" value="RAX11929.1"/>
    <property type="molecule type" value="Genomic_DNA"/>
</dbReference>
<accession>A0A329X4X2</accession>
<evidence type="ECO:0000313" key="5">
    <source>
        <dbReference type="Proteomes" id="UP000466619"/>
    </source>
</evidence>
<dbReference type="GeneID" id="88806680"/>
<feature type="transmembrane region" description="Helical" evidence="1">
    <location>
        <begin position="99"/>
        <end position="117"/>
    </location>
</feature>
<gene>
    <name evidence="3" type="ORF">CKY02_12525</name>
    <name evidence="2" type="ORF">GPY48_16150</name>
</gene>
<evidence type="ECO:0000313" key="3">
    <source>
        <dbReference type="EMBL" id="RAX11929.1"/>
    </source>
</evidence>
<protein>
    <submittedName>
        <fullName evidence="2">DUF2628 domain-containing protein</fullName>
    </submittedName>
</protein>
<reference evidence="3" key="1">
    <citation type="submission" date="2017-08" db="EMBL/GenBank/DDBJ databases">
        <authorList>
            <person name="de Groot N.N."/>
        </authorList>
    </citation>
    <scope>NUCLEOTIDE SEQUENCE</scope>
    <source>
        <strain evidence="3">LJ24-63</strain>
    </source>
</reference>
<dbReference type="InterPro" id="IPR024399">
    <property type="entry name" value="DUF2628"/>
</dbReference>
<dbReference type="Proteomes" id="UP000466619">
    <property type="component" value="Unassembled WGS sequence"/>
</dbReference>
<dbReference type="Pfam" id="PF10947">
    <property type="entry name" value="DUF2628"/>
    <property type="match status" value="1"/>
</dbReference>
<feature type="transmembrane region" description="Helical" evidence="1">
    <location>
        <begin position="69"/>
        <end position="87"/>
    </location>
</feature>
<evidence type="ECO:0000313" key="2">
    <source>
        <dbReference type="EMBL" id="NDL04686.1"/>
    </source>
</evidence>
<feature type="transmembrane region" description="Helical" evidence="1">
    <location>
        <begin position="41"/>
        <end position="63"/>
    </location>
</feature>
<keyword evidence="1" id="KW-1133">Transmembrane helix</keyword>
<proteinExistence type="predicted"/>
<dbReference type="Proteomes" id="UP000250919">
    <property type="component" value="Unassembled WGS sequence"/>
</dbReference>
<reference evidence="2 5" key="3">
    <citation type="submission" date="2019-12" db="EMBL/GenBank/DDBJ databases">
        <title>Engineering Photorhabdus to improve their lethality against agricultural pests.</title>
        <authorList>
            <person name="Machado R.A.R."/>
        </authorList>
    </citation>
    <scope>NUCLEOTIDE SEQUENCE [LARGE SCALE GENOMIC DNA]</scope>
    <source>
        <strain evidence="2 5">M-CN4</strain>
    </source>
</reference>
<keyword evidence="1" id="KW-0812">Transmembrane</keyword>
<dbReference type="EMBL" id="WSFC01000038">
    <property type="protein sequence ID" value="NDL04686.1"/>
    <property type="molecule type" value="Genomic_DNA"/>
</dbReference>
<comment type="caution">
    <text evidence="3">The sequence shown here is derived from an EMBL/GenBank/DDBJ whole genome shotgun (WGS) entry which is preliminary data.</text>
</comment>
<organism evidence="3 4">
    <name type="scientific">Photorhabdus bodei</name>
    <dbReference type="NCBI Taxonomy" id="2029681"/>
    <lineage>
        <taxon>Bacteria</taxon>
        <taxon>Pseudomonadati</taxon>
        <taxon>Pseudomonadota</taxon>
        <taxon>Gammaproteobacteria</taxon>
        <taxon>Enterobacterales</taxon>
        <taxon>Morganellaceae</taxon>
        <taxon>Photorhabdus</taxon>
    </lineage>
</organism>
<dbReference type="RefSeq" id="WP_112895549.1">
    <property type="nucleotide sequence ID" value="NZ_CAWNYH010000019.1"/>
</dbReference>
<keyword evidence="5" id="KW-1185">Reference proteome</keyword>